<evidence type="ECO:0000313" key="2">
    <source>
        <dbReference type="Proteomes" id="UP000830671"/>
    </source>
</evidence>
<dbReference type="GeneID" id="73347942"/>
<dbReference type="RefSeq" id="XP_049150078.1">
    <property type="nucleotide sequence ID" value="XM_049292932.1"/>
</dbReference>
<reference evidence="1" key="1">
    <citation type="journal article" date="2021" name="Mol. Plant Microbe Interact.">
        <title>Complete Genome Sequence of the Plant-Pathogenic Fungus Colletotrichum lupini.</title>
        <authorList>
            <person name="Baroncelli R."/>
            <person name="Pensec F."/>
            <person name="Da Lio D."/>
            <person name="Boufleur T."/>
            <person name="Vicente I."/>
            <person name="Sarrocco S."/>
            <person name="Picot A."/>
            <person name="Baraldi E."/>
            <person name="Sukno S."/>
            <person name="Thon M."/>
            <person name="Le Floch G."/>
        </authorList>
    </citation>
    <scope>NUCLEOTIDE SEQUENCE</scope>
    <source>
        <strain evidence="1">IMI 504893</strain>
    </source>
</reference>
<dbReference type="Proteomes" id="UP000830671">
    <property type="component" value="Chromosome 7"/>
</dbReference>
<organism evidence="1 2">
    <name type="scientific">Colletotrichum lupini</name>
    <dbReference type="NCBI Taxonomy" id="145971"/>
    <lineage>
        <taxon>Eukaryota</taxon>
        <taxon>Fungi</taxon>
        <taxon>Dikarya</taxon>
        <taxon>Ascomycota</taxon>
        <taxon>Pezizomycotina</taxon>
        <taxon>Sordariomycetes</taxon>
        <taxon>Hypocreomycetidae</taxon>
        <taxon>Glomerellales</taxon>
        <taxon>Glomerellaceae</taxon>
        <taxon>Colletotrichum</taxon>
        <taxon>Colletotrichum acutatum species complex</taxon>
    </lineage>
</organism>
<sequence length="158" mass="17366">MPRLTHTNLSLPFAHHSMAGALKGGRRQEAECRIVYDGMPRNCGQHGSGTSTTLARAHDSKATYSYFSLFHLIKRRTRDRGTRRFSTAALDLIAPWATVLSRPSLSFCTNLSQGLSSPCIIRIRALTVFSSPRRHLGPNSALSYSFTDPLSSSAPAYP</sequence>
<protein>
    <submittedName>
        <fullName evidence="1">Uncharacterized protein</fullName>
    </submittedName>
</protein>
<dbReference type="EMBL" id="CP019479">
    <property type="protein sequence ID" value="UQC88474.1"/>
    <property type="molecule type" value="Genomic_DNA"/>
</dbReference>
<dbReference type="KEGG" id="clup:CLUP02_13998"/>
<evidence type="ECO:0000313" key="1">
    <source>
        <dbReference type="EMBL" id="UQC88474.1"/>
    </source>
</evidence>
<keyword evidence="2" id="KW-1185">Reference proteome</keyword>
<proteinExistence type="predicted"/>
<dbReference type="AlphaFoldDB" id="A0A9Q8T3D5"/>
<name>A0A9Q8T3D5_9PEZI</name>
<accession>A0A9Q8T3D5</accession>
<gene>
    <name evidence="1" type="ORF">CLUP02_13998</name>
</gene>